<dbReference type="Gene3D" id="1.20.1250.20">
    <property type="entry name" value="MFS general substrate transporter like domains"/>
    <property type="match status" value="1"/>
</dbReference>
<evidence type="ECO:0000313" key="3">
    <source>
        <dbReference type="EMBL" id="CAD7661290.1"/>
    </source>
</evidence>
<dbReference type="Proteomes" id="UP000728032">
    <property type="component" value="Unassembled WGS sequence"/>
</dbReference>
<name>A0A7R9ML31_9ACAR</name>
<feature type="transmembrane region" description="Helical" evidence="1">
    <location>
        <begin position="106"/>
        <end position="124"/>
    </location>
</feature>
<organism evidence="3">
    <name type="scientific">Oppiella nova</name>
    <dbReference type="NCBI Taxonomy" id="334625"/>
    <lineage>
        <taxon>Eukaryota</taxon>
        <taxon>Metazoa</taxon>
        <taxon>Ecdysozoa</taxon>
        <taxon>Arthropoda</taxon>
        <taxon>Chelicerata</taxon>
        <taxon>Arachnida</taxon>
        <taxon>Acari</taxon>
        <taxon>Acariformes</taxon>
        <taxon>Sarcoptiformes</taxon>
        <taxon>Oribatida</taxon>
        <taxon>Brachypylina</taxon>
        <taxon>Oppioidea</taxon>
        <taxon>Oppiidae</taxon>
        <taxon>Oppiella</taxon>
    </lineage>
</organism>
<evidence type="ECO:0000313" key="4">
    <source>
        <dbReference type="Proteomes" id="UP000728032"/>
    </source>
</evidence>
<feature type="transmembrane region" description="Helical" evidence="1">
    <location>
        <begin position="44"/>
        <end position="64"/>
    </location>
</feature>
<dbReference type="OrthoDB" id="7786246at2759"/>
<protein>
    <recommendedName>
        <fullName evidence="2">CAAX prenyl protease 1 N-terminal domain-containing protein</fullName>
    </recommendedName>
</protein>
<proteinExistence type="predicted"/>
<accession>A0A7R9ML31</accession>
<dbReference type="AlphaFoldDB" id="A0A7R9ML31"/>
<dbReference type="InterPro" id="IPR036259">
    <property type="entry name" value="MFS_trans_sf"/>
</dbReference>
<keyword evidence="1" id="KW-1133">Transmembrane helix</keyword>
<feature type="transmembrane region" description="Helical" evidence="1">
    <location>
        <begin position="76"/>
        <end position="100"/>
    </location>
</feature>
<feature type="transmembrane region" description="Helical" evidence="1">
    <location>
        <begin position="251"/>
        <end position="272"/>
    </location>
</feature>
<keyword evidence="1" id="KW-0812">Transmembrane</keyword>
<dbReference type="EMBL" id="OC937953">
    <property type="protein sequence ID" value="CAD7661290.1"/>
    <property type="molecule type" value="Genomic_DNA"/>
</dbReference>
<sequence>MAIIIPVFMKKLKVRDMLLAIIGVVSLLLQCLLRGSWQRPAGLYMSFVAGMFAPISMIAIRSRLSKIIHEDETGKVFSLMATVESIMPSLASVYYSSIFAASIDTYPGLAFQIAAFIFLVKLLSQSIYRTAQLLKDWSNTYWTQNNIFIAVFIFTWISLLWDIYLSLRQYNIYRTTRQVPKELRPEFDSKTFNTCIEYNSLRLRFGFVADVYHQILTAIVLWFDVIPLVWRICGRLLVGLNFAANNELIHSILFVMIGSLLSAISGLPISLYRTFVV</sequence>
<evidence type="ECO:0000259" key="2">
    <source>
        <dbReference type="Pfam" id="PF16491"/>
    </source>
</evidence>
<gene>
    <name evidence="3" type="ORF">ONB1V03_LOCUS17851</name>
</gene>
<feature type="domain" description="CAAX prenyl protease 1 N-terminal" evidence="2">
    <location>
        <begin position="169"/>
        <end position="277"/>
    </location>
</feature>
<feature type="transmembrane region" description="Helical" evidence="1">
    <location>
        <begin position="211"/>
        <end position="230"/>
    </location>
</feature>
<dbReference type="PANTHER" id="PTHR10120">
    <property type="entry name" value="CAAX PRENYL PROTEASE 1"/>
    <property type="match status" value="1"/>
</dbReference>
<evidence type="ECO:0000256" key="1">
    <source>
        <dbReference type="SAM" id="Phobius"/>
    </source>
</evidence>
<feature type="non-terminal residue" evidence="3">
    <location>
        <position position="1"/>
    </location>
</feature>
<dbReference type="EMBL" id="CAJPVJ010023128">
    <property type="protein sequence ID" value="CAG2178426.1"/>
    <property type="molecule type" value="Genomic_DNA"/>
</dbReference>
<keyword evidence="1" id="KW-0472">Membrane</keyword>
<keyword evidence="4" id="KW-1185">Reference proteome</keyword>
<feature type="transmembrane region" description="Helical" evidence="1">
    <location>
        <begin position="145"/>
        <end position="164"/>
    </location>
</feature>
<reference evidence="3" key="1">
    <citation type="submission" date="2020-11" db="EMBL/GenBank/DDBJ databases">
        <authorList>
            <person name="Tran Van P."/>
        </authorList>
    </citation>
    <scope>NUCLEOTIDE SEQUENCE</scope>
</reference>
<dbReference type="InterPro" id="IPR032456">
    <property type="entry name" value="Peptidase_M48_N"/>
</dbReference>
<dbReference type="Pfam" id="PF16491">
    <property type="entry name" value="Peptidase_M48_N"/>
    <property type="match status" value="1"/>
</dbReference>